<dbReference type="AlphaFoldDB" id="B0DR98"/>
<evidence type="ECO:0000313" key="2">
    <source>
        <dbReference type="Proteomes" id="UP000001194"/>
    </source>
</evidence>
<keyword evidence="2" id="KW-1185">Reference proteome</keyword>
<dbReference type="KEGG" id="lbc:LACBIDRAFT_307947"/>
<dbReference type="RefSeq" id="XP_001886456.1">
    <property type="nucleotide sequence ID" value="XM_001886421.1"/>
</dbReference>
<dbReference type="InParanoid" id="B0DR98"/>
<accession>B0DR98</accession>
<organism evidence="2">
    <name type="scientific">Laccaria bicolor (strain S238N-H82 / ATCC MYA-4686)</name>
    <name type="common">Bicoloured deceiver</name>
    <name type="synonym">Laccaria laccata var. bicolor</name>
    <dbReference type="NCBI Taxonomy" id="486041"/>
    <lineage>
        <taxon>Eukaryota</taxon>
        <taxon>Fungi</taxon>
        <taxon>Dikarya</taxon>
        <taxon>Basidiomycota</taxon>
        <taxon>Agaricomycotina</taxon>
        <taxon>Agaricomycetes</taxon>
        <taxon>Agaricomycetidae</taxon>
        <taxon>Agaricales</taxon>
        <taxon>Agaricineae</taxon>
        <taxon>Hydnangiaceae</taxon>
        <taxon>Laccaria</taxon>
    </lineage>
</organism>
<reference evidence="1 2" key="1">
    <citation type="journal article" date="2008" name="Nature">
        <title>The genome of Laccaria bicolor provides insights into mycorrhizal symbiosis.</title>
        <authorList>
            <person name="Martin F."/>
            <person name="Aerts A."/>
            <person name="Ahren D."/>
            <person name="Brun A."/>
            <person name="Danchin E.G.J."/>
            <person name="Duchaussoy F."/>
            <person name="Gibon J."/>
            <person name="Kohler A."/>
            <person name="Lindquist E."/>
            <person name="Pereda V."/>
            <person name="Salamov A."/>
            <person name="Shapiro H.J."/>
            <person name="Wuyts J."/>
            <person name="Blaudez D."/>
            <person name="Buee M."/>
            <person name="Brokstein P."/>
            <person name="Canbaeck B."/>
            <person name="Cohen D."/>
            <person name="Courty P.E."/>
            <person name="Coutinho P.M."/>
            <person name="Delaruelle C."/>
            <person name="Detter J.C."/>
            <person name="Deveau A."/>
            <person name="DiFazio S."/>
            <person name="Duplessis S."/>
            <person name="Fraissinet-Tachet L."/>
            <person name="Lucic E."/>
            <person name="Frey-Klett P."/>
            <person name="Fourrey C."/>
            <person name="Feussner I."/>
            <person name="Gay G."/>
            <person name="Grimwood J."/>
            <person name="Hoegger P.J."/>
            <person name="Jain P."/>
            <person name="Kilaru S."/>
            <person name="Labbe J."/>
            <person name="Lin Y.C."/>
            <person name="Legue V."/>
            <person name="Le Tacon F."/>
            <person name="Marmeisse R."/>
            <person name="Melayah D."/>
            <person name="Montanini B."/>
            <person name="Muratet M."/>
            <person name="Nehls U."/>
            <person name="Niculita-Hirzel H."/>
            <person name="Oudot-Le Secq M.P."/>
            <person name="Peter M."/>
            <person name="Quesneville H."/>
            <person name="Rajashekar B."/>
            <person name="Reich M."/>
            <person name="Rouhier N."/>
            <person name="Schmutz J."/>
            <person name="Yin T."/>
            <person name="Chalot M."/>
            <person name="Henrissat B."/>
            <person name="Kuees U."/>
            <person name="Lucas S."/>
            <person name="Van de Peer Y."/>
            <person name="Podila G.K."/>
            <person name="Polle A."/>
            <person name="Pukkila P.J."/>
            <person name="Richardson P.M."/>
            <person name="Rouze P."/>
            <person name="Sanders I.R."/>
            <person name="Stajich J.E."/>
            <person name="Tunlid A."/>
            <person name="Tuskan G."/>
            <person name="Grigoriev I.V."/>
        </authorList>
    </citation>
    <scope>NUCLEOTIDE SEQUENCE [LARGE SCALE GENOMIC DNA]</scope>
    <source>
        <strain evidence="2">S238N-H82 / ATCC MYA-4686</strain>
    </source>
</reference>
<gene>
    <name evidence="1" type="ORF">LACBIDRAFT_307947</name>
</gene>
<dbReference type="GeneID" id="6082193"/>
<dbReference type="EMBL" id="DS547128">
    <property type="protein sequence ID" value="EDR02746.1"/>
    <property type="molecule type" value="Genomic_DNA"/>
</dbReference>
<protein>
    <submittedName>
        <fullName evidence="1">Predicted protein</fullName>
    </submittedName>
</protein>
<sequence length="68" mass="7396">MVGLIETGSHSLLEDIAAVAVRQSPAAKCQVTRTHETGEHHNVKYLRGSISKAMFVSWSEAFLGQRTG</sequence>
<dbReference type="HOGENOM" id="CLU_2794378_0_0_1"/>
<proteinExistence type="predicted"/>
<evidence type="ECO:0000313" key="1">
    <source>
        <dbReference type="EMBL" id="EDR02746.1"/>
    </source>
</evidence>
<dbReference type="Proteomes" id="UP000001194">
    <property type="component" value="Unassembled WGS sequence"/>
</dbReference>
<name>B0DR98_LACBS</name>